<sequence length="64" mass="6958">MPTVFSLSFVLFYFLFGFEGSGKTLLSSAASKSLEGNKDILAHTYVEVLFTHDSILGVLEAVIV</sequence>
<protein>
    <submittedName>
        <fullName evidence="2">Uncharacterized protein</fullName>
    </submittedName>
</protein>
<gene>
    <name evidence="2" type="ORF">RND81_09G046400</name>
</gene>
<feature type="chain" id="PRO_5044024861" evidence="1">
    <location>
        <begin position="18"/>
        <end position="64"/>
    </location>
</feature>
<reference evidence="2" key="1">
    <citation type="submission" date="2024-03" db="EMBL/GenBank/DDBJ databases">
        <title>WGS assembly of Saponaria officinalis var. Norfolk2.</title>
        <authorList>
            <person name="Jenkins J."/>
            <person name="Shu S."/>
            <person name="Grimwood J."/>
            <person name="Barry K."/>
            <person name="Goodstein D."/>
            <person name="Schmutz J."/>
            <person name="Leebens-Mack J."/>
            <person name="Osbourn A."/>
        </authorList>
    </citation>
    <scope>NUCLEOTIDE SEQUENCE [LARGE SCALE GENOMIC DNA]</scope>
    <source>
        <strain evidence="2">JIC</strain>
    </source>
</reference>
<dbReference type="EMBL" id="JBDFQZ010000009">
    <property type="protein sequence ID" value="KAK9689251.1"/>
    <property type="molecule type" value="Genomic_DNA"/>
</dbReference>
<dbReference type="AlphaFoldDB" id="A0AAW1IIM4"/>
<keyword evidence="3" id="KW-1185">Reference proteome</keyword>
<organism evidence="2 3">
    <name type="scientific">Saponaria officinalis</name>
    <name type="common">Common soapwort</name>
    <name type="synonym">Lychnis saponaria</name>
    <dbReference type="NCBI Taxonomy" id="3572"/>
    <lineage>
        <taxon>Eukaryota</taxon>
        <taxon>Viridiplantae</taxon>
        <taxon>Streptophyta</taxon>
        <taxon>Embryophyta</taxon>
        <taxon>Tracheophyta</taxon>
        <taxon>Spermatophyta</taxon>
        <taxon>Magnoliopsida</taxon>
        <taxon>eudicotyledons</taxon>
        <taxon>Gunneridae</taxon>
        <taxon>Pentapetalae</taxon>
        <taxon>Caryophyllales</taxon>
        <taxon>Caryophyllaceae</taxon>
        <taxon>Caryophylleae</taxon>
        <taxon>Saponaria</taxon>
    </lineage>
</organism>
<evidence type="ECO:0000313" key="2">
    <source>
        <dbReference type="EMBL" id="KAK9689251.1"/>
    </source>
</evidence>
<proteinExistence type="predicted"/>
<feature type="signal peptide" evidence="1">
    <location>
        <begin position="1"/>
        <end position="17"/>
    </location>
</feature>
<evidence type="ECO:0000313" key="3">
    <source>
        <dbReference type="Proteomes" id="UP001443914"/>
    </source>
</evidence>
<dbReference type="Proteomes" id="UP001443914">
    <property type="component" value="Unassembled WGS sequence"/>
</dbReference>
<evidence type="ECO:0000256" key="1">
    <source>
        <dbReference type="SAM" id="SignalP"/>
    </source>
</evidence>
<keyword evidence="1" id="KW-0732">Signal</keyword>
<comment type="caution">
    <text evidence="2">The sequence shown here is derived from an EMBL/GenBank/DDBJ whole genome shotgun (WGS) entry which is preliminary data.</text>
</comment>
<accession>A0AAW1IIM4</accession>
<name>A0AAW1IIM4_SAPOF</name>